<feature type="transmembrane region" description="Helical" evidence="1">
    <location>
        <begin position="225"/>
        <end position="243"/>
    </location>
</feature>
<keyword evidence="1" id="KW-0812">Transmembrane</keyword>
<feature type="transmembrane region" description="Helical" evidence="1">
    <location>
        <begin position="249"/>
        <end position="267"/>
    </location>
</feature>
<dbReference type="PATRIC" id="fig|545697.3.peg.1060"/>
<dbReference type="HOGENOM" id="CLU_1018217_0_0_9"/>
<keyword evidence="3" id="KW-1185">Reference proteome</keyword>
<evidence type="ECO:0000313" key="2">
    <source>
        <dbReference type="EMBL" id="EKY27966.1"/>
    </source>
</evidence>
<dbReference type="AlphaFoldDB" id="L1QJ56"/>
<evidence type="ECO:0008006" key="4">
    <source>
        <dbReference type="Google" id="ProtNLM"/>
    </source>
</evidence>
<gene>
    <name evidence="2" type="ORF">HMPREF0216_01078</name>
</gene>
<accession>L1QJ56</accession>
<dbReference type="EMBL" id="AMEZ01000027">
    <property type="protein sequence ID" value="EKY27966.1"/>
    <property type="molecule type" value="Genomic_DNA"/>
</dbReference>
<keyword evidence="1" id="KW-0472">Membrane</keyword>
<evidence type="ECO:0000256" key="1">
    <source>
        <dbReference type="SAM" id="Phobius"/>
    </source>
</evidence>
<organism evidence="2 3">
    <name type="scientific">Clostridium celatum DSM 1785</name>
    <dbReference type="NCBI Taxonomy" id="545697"/>
    <lineage>
        <taxon>Bacteria</taxon>
        <taxon>Bacillati</taxon>
        <taxon>Bacillota</taxon>
        <taxon>Clostridia</taxon>
        <taxon>Eubacteriales</taxon>
        <taxon>Clostridiaceae</taxon>
        <taxon>Clostridium</taxon>
    </lineage>
</organism>
<reference evidence="2 3" key="1">
    <citation type="submission" date="2012-05" db="EMBL/GenBank/DDBJ databases">
        <authorList>
            <person name="Weinstock G."/>
            <person name="Sodergren E."/>
            <person name="Lobos E.A."/>
            <person name="Fulton L."/>
            <person name="Fulton R."/>
            <person name="Courtney L."/>
            <person name="Fronick C."/>
            <person name="O'Laughlin M."/>
            <person name="Godfrey J."/>
            <person name="Wilson R.M."/>
            <person name="Miner T."/>
            <person name="Farmer C."/>
            <person name="Delehaunty K."/>
            <person name="Cordes M."/>
            <person name="Minx P."/>
            <person name="Tomlinson C."/>
            <person name="Chen J."/>
            <person name="Wollam A."/>
            <person name="Pepin K.H."/>
            <person name="Bhonagiri V."/>
            <person name="Zhang X."/>
            <person name="Suruliraj S."/>
            <person name="Warren W."/>
            <person name="Mitreva M."/>
            <person name="Mardis E.R."/>
            <person name="Wilson R.K."/>
        </authorList>
    </citation>
    <scope>NUCLEOTIDE SEQUENCE [LARGE SCALE GENOMIC DNA]</scope>
    <source>
        <strain evidence="2 3">DSM 1785</strain>
    </source>
</reference>
<dbReference type="InterPro" id="IPR009574">
    <property type="entry name" value="DUF1189"/>
</dbReference>
<dbReference type="eggNOG" id="COG5521">
    <property type="taxonomic scope" value="Bacteria"/>
</dbReference>
<dbReference type="Pfam" id="PF06691">
    <property type="entry name" value="DUF1189"/>
    <property type="match status" value="1"/>
</dbReference>
<feature type="transmembrane region" description="Helical" evidence="1">
    <location>
        <begin position="48"/>
        <end position="71"/>
    </location>
</feature>
<dbReference type="Proteomes" id="UP000010420">
    <property type="component" value="Unassembled WGS sequence"/>
</dbReference>
<comment type="caution">
    <text evidence="2">The sequence shown here is derived from an EMBL/GenBank/DDBJ whole genome shotgun (WGS) entry which is preliminary data.</text>
</comment>
<keyword evidence="1" id="KW-1133">Transmembrane helix</keyword>
<sequence>MKIKYKVKVKFKFNGGYMNKRTSIINIFTFSMRPKKYIYLIKEKLSKAFIYVLLLSVILGIIQGCMSTYVISNVEKTVEIFLKQDELKFEMKDGILNFPASPIKEEEGQTLLYIDTTKSLDDLDSIRNITVHKEEVTVILKDGVMTKFNSEQSTFKYSDYGLDKININNDIVITALNKIYIIKYFIIPFVIIVKFIQLLMWALMISLVGVVNNLISPKRIKYKKIFALSIYAITLPALINLIYPIGALSVLIGGFTLMFGINYINYYDNKDIQ</sequence>
<proteinExistence type="predicted"/>
<dbReference type="STRING" id="545697.HMPREF0216_01078"/>
<feature type="transmembrane region" description="Helical" evidence="1">
    <location>
        <begin position="185"/>
        <end position="213"/>
    </location>
</feature>
<name>L1QJ56_9CLOT</name>
<protein>
    <recommendedName>
        <fullName evidence="4">DUF1189 domain-containing protein</fullName>
    </recommendedName>
</protein>
<evidence type="ECO:0000313" key="3">
    <source>
        <dbReference type="Proteomes" id="UP000010420"/>
    </source>
</evidence>